<proteinExistence type="predicted"/>
<organism evidence="1 2">
    <name type="scientific">Gossypium darwinii</name>
    <name type="common">Darwin's cotton</name>
    <name type="synonym">Gossypium barbadense var. darwinii</name>
    <dbReference type="NCBI Taxonomy" id="34276"/>
    <lineage>
        <taxon>Eukaryota</taxon>
        <taxon>Viridiplantae</taxon>
        <taxon>Streptophyta</taxon>
        <taxon>Embryophyta</taxon>
        <taxon>Tracheophyta</taxon>
        <taxon>Spermatophyta</taxon>
        <taxon>Magnoliopsida</taxon>
        <taxon>eudicotyledons</taxon>
        <taxon>Gunneridae</taxon>
        <taxon>Pentapetalae</taxon>
        <taxon>rosids</taxon>
        <taxon>malvids</taxon>
        <taxon>Malvales</taxon>
        <taxon>Malvaceae</taxon>
        <taxon>Malvoideae</taxon>
        <taxon>Gossypium</taxon>
    </lineage>
</organism>
<evidence type="ECO:0000313" key="2">
    <source>
        <dbReference type="Proteomes" id="UP000323506"/>
    </source>
</evidence>
<dbReference type="Proteomes" id="UP000323506">
    <property type="component" value="Chromosome A11"/>
</dbReference>
<dbReference type="EMBL" id="CM017698">
    <property type="protein sequence ID" value="TYG95465.1"/>
    <property type="molecule type" value="Genomic_DNA"/>
</dbReference>
<keyword evidence="2" id="KW-1185">Reference proteome</keyword>
<dbReference type="AlphaFoldDB" id="A0A5D2EQE2"/>
<reference evidence="1 2" key="1">
    <citation type="submission" date="2019-06" db="EMBL/GenBank/DDBJ databases">
        <title>WGS assembly of Gossypium darwinii.</title>
        <authorList>
            <person name="Chen Z.J."/>
            <person name="Sreedasyam A."/>
            <person name="Ando A."/>
            <person name="Song Q."/>
            <person name="De L."/>
            <person name="Hulse-Kemp A."/>
            <person name="Ding M."/>
            <person name="Ye W."/>
            <person name="Kirkbride R."/>
            <person name="Jenkins J."/>
            <person name="Plott C."/>
            <person name="Lovell J."/>
            <person name="Lin Y.-M."/>
            <person name="Vaughn R."/>
            <person name="Liu B."/>
            <person name="Li W."/>
            <person name="Simpson S."/>
            <person name="Scheffler B."/>
            <person name="Saski C."/>
            <person name="Grover C."/>
            <person name="Hu G."/>
            <person name="Conover J."/>
            <person name="Carlson J."/>
            <person name="Shu S."/>
            <person name="Boston L."/>
            <person name="Williams M."/>
            <person name="Peterson D."/>
            <person name="Mcgee K."/>
            <person name="Jones D."/>
            <person name="Wendel J."/>
            <person name="Stelly D."/>
            <person name="Grimwood J."/>
            <person name="Schmutz J."/>
        </authorList>
    </citation>
    <scope>NUCLEOTIDE SEQUENCE [LARGE SCALE GENOMIC DNA]</scope>
    <source>
        <strain evidence="1">1808015.09</strain>
    </source>
</reference>
<gene>
    <name evidence="1" type="ORF">ES288_A11G270300v1</name>
</gene>
<name>A0A5D2EQE2_GOSDA</name>
<protein>
    <submittedName>
        <fullName evidence="1">Uncharacterized protein</fullName>
    </submittedName>
</protein>
<evidence type="ECO:0000313" key="1">
    <source>
        <dbReference type="EMBL" id="TYG95465.1"/>
    </source>
</evidence>
<sequence length="78" mass="9244">MNYDDINGSRTRLHSSHHAFPLLHHLTQTLYLKTQVMVSLQSDTSLKGSPPQQRYFQPFKIEFKPVFELHNKLFIYII</sequence>
<accession>A0A5D2EQE2</accession>